<dbReference type="InterPro" id="IPR050489">
    <property type="entry name" value="Tyr-tRNA_synthase"/>
</dbReference>
<proteinExistence type="predicted"/>
<comment type="caution">
    <text evidence="4">The sequence shown here is derived from an EMBL/GenBank/DDBJ whole genome shotgun (WGS) entry which is preliminary data.</text>
</comment>
<dbReference type="Gene3D" id="3.40.50.620">
    <property type="entry name" value="HUPs"/>
    <property type="match status" value="1"/>
</dbReference>
<dbReference type="GO" id="GO:0005737">
    <property type="term" value="C:cytoplasm"/>
    <property type="evidence" value="ECO:0007669"/>
    <property type="project" value="TreeGrafter"/>
</dbReference>
<dbReference type="GO" id="GO:0004831">
    <property type="term" value="F:tyrosine-tRNA ligase activity"/>
    <property type="evidence" value="ECO:0007669"/>
    <property type="project" value="UniProtKB-EC"/>
</dbReference>
<dbReference type="PANTHER" id="PTHR46264:SF4">
    <property type="entry name" value="TYROSINE--TRNA LIGASE, CYTOPLASMIC"/>
    <property type="match status" value="1"/>
</dbReference>
<evidence type="ECO:0000313" key="4">
    <source>
        <dbReference type="EMBL" id="PIV71052.1"/>
    </source>
</evidence>
<dbReference type="GO" id="GO:0006437">
    <property type="term" value="P:tyrosyl-tRNA aminoacylation"/>
    <property type="evidence" value="ECO:0007669"/>
    <property type="project" value="TreeGrafter"/>
</dbReference>
<dbReference type="EMBL" id="PFEV01000083">
    <property type="protein sequence ID" value="PIV71052.1"/>
    <property type="molecule type" value="Genomic_DNA"/>
</dbReference>
<comment type="catalytic activity">
    <reaction evidence="3">
        <text>tRNA(Tyr) + L-tyrosine + ATP = L-tyrosyl-tRNA(Tyr) + AMP + diphosphate + H(+)</text>
        <dbReference type="Rhea" id="RHEA:10220"/>
        <dbReference type="Rhea" id="RHEA-COMP:9706"/>
        <dbReference type="Rhea" id="RHEA-COMP:9707"/>
        <dbReference type="ChEBI" id="CHEBI:15378"/>
        <dbReference type="ChEBI" id="CHEBI:30616"/>
        <dbReference type="ChEBI" id="CHEBI:33019"/>
        <dbReference type="ChEBI" id="CHEBI:58315"/>
        <dbReference type="ChEBI" id="CHEBI:78442"/>
        <dbReference type="ChEBI" id="CHEBI:78536"/>
        <dbReference type="ChEBI" id="CHEBI:456215"/>
        <dbReference type="EC" id="6.1.1.1"/>
    </reaction>
</comment>
<evidence type="ECO:0000256" key="2">
    <source>
        <dbReference type="ARBA" id="ARBA00033323"/>
    </source>
</evidence>
<accession>A0A2M7EKF7</accession>
<evidence type="ECO:0000256" key="1">
    <source>
        <dbReference type="ARBA" id="ARBA00013160"/>
    </source>
</evidence>
<dbReference type="AlphaFoldDB" id="A0A2M7EKF7"/>
<organism evidence="4 5">
    <name type="scientific">Candidatus Roizmanbacteria bacterium CG17_big_fil_post_rev_8_21_14_2_50_39_7</name>
    <dbReference type="NCBI Taxonomy" id="1974858"/>
    <lineage>
        <taxon>Bacteria</taxon>
        <taxon>Candidatus Roizmaniibacteriota</taxon>
    </lineage>
</organism>
<name>A0A2M7EKF7_9BACT</name>
<dbReference type="InterPro" id="IPR014729">
    <property type="entry name" value="Rossmann-like_a/b/a_fold"/>
</dbReference>
<dbReference type="EC" id="6.1.1.1" evidence="1"/>
<sequence>SFQDLETKFVNKEIHPQDLKIAVVKYLDQLLQPVRKHFEENMEAKKLLETVKSYQVTR</sequence>
<protein>
    <recommendedName>
        <fullName evidence="1">tyrosine--tRNA ligase</fullName>
        <ecNumber evidence="1">6.1.1.1</ecNumber>
    </recommendedName>
    <alternativeName>
        <fullName evidence="2">Tyrosyl-tRNA synthetase</fullName>
    </alternativeName>
</protein>
<dbReference type="PANTHER" id="PTHR46264">
    <property type="entry name" value="TYROSINE-TRNA LIGASE"/>
    <property type="match status" value="1"/>
</dbReference>
<dbReference type="Proteomes" id="UP000228762">
    <property type="component" value="Unassembled WGS sequence"/>
</dbReference>
<gene>
    <name evidence="4" type="ORF">COW57_01710</name>
</gene>
<feature type="non-terminal residue" evidence="4">
    <location>
        <position position="1"/>
    </location>
</feature>
<keyword evidence="4" id="KW-0436">Ligase</keyword>
<dbReference type="SUPFAM" id="SSF52374">
    <property type="entry name" value="Nucleotidylyl transferase"/>
    <property type="match status" value="1"/>
</dbReference>
<evidence type="ECO:0000313" key="5">
    <source>
        <dbReference type="Proteomes" id="UP000228762"/>
    </source>
</evidence>
<evidence type="ECO:0000256" key="3">
    <source>
        <dbReference type="ARBA" id="ARBA00048248"/>
    </source>
</evidence>
<reference evidence="5" key="1">
    <citation type="submission" date="2017-09" db="EMBL/GenBank/DDBJ databases">
        <title>Depth-based differentiation of microbial function through sediment-hosted aquifers and enrichment of novel symbionts in the deep terrestrial subsurface.</title>
        <authorList>
            <person name="Probst A.J."/>
            <person name="Ladd B."/>
            <person name="Jarett J.K."/>
            <person name="Geller-Mcgrath D.E."/>
            <person name="Sieber C.M.K."/>
            <person name="Emerson J.B."/>
            <person name="Anantharaman K."/>
            <person name="Thomas B.C."/>
            <person name="Malmstrom R."/>
            <person name="Stieglmeier M."/>
            <person name="Klingl A."/>
            <person name="Woyke T."/>
            <person name="Ryan C.M."/>
            <person name="Banfield J.F."/>
        </authorList>
    </citation>
    <scope>NUCLEOTIDE SEQUENCE [LARGE SCALE GENOMIC DNA]</scope>
</reference>